<comment type="subcellular location">
    <subcellularLocation>
        <location evidence="1">Cell outer membrane</location>
        <topology evidence="1">Multi-pass membrane protein</topology>
    </subcellularLocation>
</comment>
<accession>A0ABT8RDF3</accession>
<comment type="caution">
    <text evidence="9">The sequence shown here is derived from an EMBL/GenBank/DDBJ whole genome shotgun (WGS) entry which is preliminary data.</text>
</comment>
<dbReference type="Pfam" id="PF13620">
    <property type="entry name" value="CarboxypepD_reg"/>
    <property type="match status" value="1"/>
</dbReference>
<evidence type="ECO:0000313" key="9">
    <source>
        <dbReference type="EMBL" id="MDO1450122.1"/>
    </source>
</evidence>
<keyword evidence="10" id="KW-1185">Reference proteome</keyword>
<feature type="signal peptide" evidence="7">
    <location>
        <begin position="1"/>
        <end position="24"/>
    </location>
</feature>
<dbReference type="PANTHER" id="PTHR30069:SF46">
    <property type="entry name" value="OAR PROTEIN"/>
    <property type="match status" value="1"/>
</dbReference>
<dbReference type="InterPro" id="IPR036942">
    <property type="entry name" value="Beta-barrel_TonB_sf"/>
</dbReference>
<dbReference type="Gene3D" id="2.40.170.20">
    <property type="entry name" value="TonB-dependent receptor, beta-barrel domain"/>
    <property type="match status" value="1"/>
</dbReference>
<protein>
    <submittedName>
        <fullName evidence="9">TonB-dependent receptor</fullName>
    </submittedName>
</protein>
<keyword evidence="9" id="KW-0675">Receptor</keyword>
<dbReference type="PANTHER" id="PTHR30069">
    <property type="entry name" value="TONB-DEPENDENT OUTER MEMBRANE RECEPTOR"/>
    <property type="match status" value="1"/>
</dbReference>
<sequence length="1109" mass="121460">MYKKNLLVSLLFLLASTLGNYLFAQGVTTASLNGTVTDGSGETLPGATVIAVHTPTGTQYGTATLPSGRYNLPNVRVGGPYTITVSYIGYQDIKREGINLSLGQNLTLDFQLQSSDVQLSEIVVSGDRNSVISSDRTGAATGISNEQITRLPTLNRSFDDFTRLDPRANGQSFGGRNGGYNNITIDGALFNNAFGLASTVGGQANAQPISLDAIEEIQVSIAPYDVRQGSFTGAGINAVTRSGTNEFSGSAYYFTRNQNFVGKKVEGQEQPIAKFNLYNTGFRVGGPIVKNKVFFFVNAEMERRNDPPVGGFIASRPGLTASNVSQASAQDLEGLSAFLSERYGYNTGPFENYDLEQNSDKATARLDWNINQNHKLNVKYNYLKSYRDVNPSTSGALANGGNPTNTHLPYLAAYYRINNNLNSVIAELNSNFSNKFANSFTVGYSGFRDFRESSGGVFPLVNIGNGAGQSFTTFGYEPFSANNILNTDVYQISDNFTMYAGKHVFTLGTYNEFYKFVNGFAPNYYGAYQFASLADFYSSATQMPNPATGTIANPTQYQIQYSALPGGDFPFVDIKASQLGFYAQDEYSVLNNLKITGGLRIDVPIINSEIGQNEAAAALTFRDGVRLNTGEVQKTSILWSPRIGINYDVFGDKKTQVRGGTGIFTGRVPYVWISNQASNNGLLFGSEFLTNPANRPFTGDVNAYRPVGAAANTSYNLAVTEPGFKFPQVWRSNFAIDQVLPWGLIATLEGIYTKDINGVYHQNVALPNSQVTAAGPDNRPIYYSVNADGIPTSPNNTLYPRISANQGGNTAANPNITNAILMRNTNKGYSYSFTGQLQKTFSSGLYASIAYTYSDSRSVNDGGSIAQSIWRDRVVSGDPNQDVLSYSNFLQRHRVVGAASYRKEYLGFAATTISLFYTGAPYNVNFSTRYSYTYSGDMNGDGSGGGGNDLIYVPRDQSEIVLEDIVANNNVVFSAAEQWTALDAYIAQDKYLSKRRGQYAERNGAENPFLSTLDLKLLQDFYVNVGGKRNTIQVSLDIFNFGNMLNSKWSVPQEPSRRALLNFRRYDGQGRPVFQYALNNGEPLTTTFRPRSDINARWQMQFGVRYIFN</sequence>
<evidence type="ECO:0000256" key="5">
    <source>
        <dbReference type="ARBA" id="ARBA00023136"/>
    </source>
</evidence>
<keyword evidence="3" id="KW-1134">Transmembrane beta strand</keyword>
<dbReference type="SUPFAM" id="SSF56935">
    <property type="entry name" value="Porins"/>
    <property type="match status" value="1"/>
</dbReference>
<keyword evidence="5" id="KW-0472">Membrane</keyword>
<keyword evidence="2" id="KW-0813">Transport</keyword>
<dbReference type="InterPro" id="IPR008969">
    <property type="entry name" value="CarboxyPept-like_regulatory"/>
</dbReference>
<evidence type="ECO:0000256" key="6">
    <source>
        <dbReference type="ARBA" id="ARBA00023237"/>
    </source>
</evidence>
<dbReference type="Gene3D" id="2.60.40.1120">
    <property type="entry name" value="Carboxypeptidase-like, regulatory domain"/>
    <property type="match status" value="1"/>
</dbReference>
<feature type="domain" description="TonB-dependent transporter Oar-like beta-barrel" evidence="8">
    <location>
        <begin position="239"/>
        <end position="307"/>
    </location>
</feature>
<evidence type="ECO:0000313" key="10">
    <source>
        <dbReference type="Proteomes" id="UP001168528"/>
    </source>
</evidence>
<feature type="chain" id="PRO_5045329923" evidence="7">
    <location>
        <begin position="25"/>
        <end position="1109"/>
    </location>
</feature>
<dbReference type="InterPro" id="IPR057601">
    <property type="entry name" value="Oar-like_b-barrel"/>
</dbReference>
<evidence type="ECO:0000256" key="2">
    <source>
        <dbReference type="ARBA" id="ARBA00022448"/>
    </source>
</evidence>
<proteinExistence type="predicted"/>
<evidence type="ECO:0000256" key="7">
    <source>
        <dbReference type="SAM" id="SignalP"/>
    </source>
</evidence>
<keyword evidence="6" id="KW-0998">Cell outer membrane</keyword>
<keyword evidence="7" id="KW-0732">Signal</keyword>
<dbReference type="SUPFAM" id="SSF49464">
    <property type="entry name" value="Carboxypeptidase regulatory domain-like"/>
    <property type="match status" value="1"/>
</dbReference>
<dbReference type="Proteomes" id="UP001168528">
    <property type="component" value="Unassembled WGS sequence"/>
</dbReference>
<dbReference type="RefSeq" id="WP_302040925.1">
    <property type="nucleotide sequence ID" value="NZ_JAUKPO010000025.1"/>
</dbReference>
<name>A0ABT8RDF3_9BACT</name>
<evidence type="ECO:0000256" key="1">
    <source>
        <dbReference type="ARBA" id="ARBA00004571"/>
    </source>
</evidence>
<dbReference type="EMBL" id="JAUKPO010000025">
    <property type="protein sequence ID" value="MDO1450122.1"/>
    <property type="molecule type" value="Genomic_DNA"/>
</dbReference>
<evidence type="ECO:0000256" key="3">
    <source>
        <dbReference type="ARBA" id="ARBA00022452"/>
    </source>
</evidence>
<dbReference type="Pfam" id="PF25183">
    <property type="entry name" value="OMP_b-brl_4"/>
    <property type="match status" value="2"/>
</dbReference>
<organism evidence="9 10">
    <name type="scientific">Rhodocytophaga aerolata</name>
    <dbReference type="NCBI Taxonomy" id="455078"/>
    <lineage>
        <taxon>Bacteria</taxon>
        <taxon>Pseudomonadati</taxon>
        <taxon>Bacteroidota</taxon>
        <taxon>Cytophagia</taxon>
        <taxon>Cytophagales</taxon>
        <taxon>Rhodocytophagaceae</taxon>
        <taxon>Rhodocytophaga</taxon>
    </lineage>
</organism>
<dbReference type="InterPro" id="IPR039426">
    <property type="entry name" value="TonB-dep_rcpt-like"/>
</dbReference>
<feature type="domain" description="TonB-dependent transporter Oar-like beta-barrel" evidence="8">
    <location>
        <begin position="352"/>
        <end position="1046"/>
    </location>
</feature>
<gene>
    <name evidence="9" type="ORF">Q0590_27825</name>
</gene>
<evidence type="ECO:0000259" key="8">
    <source>
        <dbReference type="Pfam" id="PF25183"/>
    </source>
</evidence>
<keyword evidence="4" id="KW-0812">Transmembrane</keyword>
<evidence type="ECO:0000256" key="4">
    <source>
        <dbReference type="ARBA" id="ARBA00022692"/>
    </source>
</evidence>
<reference evidence="9" key="1">
    <citation type="submission" date="2023-07" db="EMBL/GenBank/DDBJ databases">
        <title>The genome sequence of Rhodocytophaga aerolata KACC 12507.</title>
        <authorList>
            <person name="Zhang X."/>
        </authorList>
    </citation>
    <scope>NUCLEOTIDE SEQUENCE</scope>
    <source>
        <strain evidence="9">KACC 12507</strain>
    </source>
</reference>